<dbReference type="CDD" id="cd00109">
    <property type="entry name" value="Kunitz-type"/>
    <property type="match status" value="1"/>
</dbReference>
<dbReference type="InterPro" id="IPR002223">
    <property type="entry name" value="Kunitz_BPTI"/>
</dbReference>
<dbReference type="SMART" id="SM00131">
    <property type="entry name" value="KU"/>
    <property type="match status" value="1"/>
</dbReference>
<feature type="region of interest" description="Disordered" evidence="4">
    <location>
        <begin position="1"/>
        <end position="20"/>
    </location>
</feature>
<evidence type="ECO:0000256" key="3">
    <source>
        <dbReference type="ARBA" id="ARBA00023157"/>
    </source>
</evidence>
<protein>
    <submittedName>
        <fullName evidence="6">SFRICE_017519</fullName>
    </submittedName>
</protein>
<dbReference type="PROSITE" id="PS00280">
    <property type="entry name" value="BPTI_KUNITZ_1"/>
    <property type="match status" value="1"/>
</dbReference>
<keyword evidence="3" id="KW-1015">Disulfide bond</keyword>
<keyword evidence="2" id="KW-0722">Serine protease inhibitor</keyword>
<dbReference type="SUPFAM" id="SSF57362">
    <property type="entry name" value="BPTI-like"/>
    <property type="match status" value="1"/>
</dbReference>
<gene>
    <name evidence="6" type="ORF">SFRICE_017519</name>
</gene>
<organism evidence="6">
    <name type="scientific">Spodoptera frugiperda</name>
    <name type="common">Fall armyworm</name>
    <dbReference type="NCBI Taxonomy" id="7108"/>
    <lineage>
        <taxon>Eukaryota</taxon>
        <taxon>Metazoa</taxon>
        <taxon>Ecdysozoa</taxon>
        <taxon>Arthropoda</taxon>
        <taxon>Hexapoda</taxon>
        <taxon>Insecta</taxon>
        <taxon>Pterygota</taxon>
        <taxon>Neoptera</taxon>
        <taxon>Endopterygota</taxon>
        <taxon>Lepidoptera</taxon>
        <taxon>Glossata</taxon>
        <taxon>Ditrysia</taxon>
        <taxon>Noctuoidea</taxon>
        <taxon>Noctuidae</taxon>
        <taxon>Amphipyrinae</taxon>
        <taxon>Spodoptera</taxon>
    </lineage>
</organism>
<dbReference type="GO" id="GO:0005615">
    <property type="term" value="C:extracellular space"/>
    <property type="evidence" value="ECO:0007669"/>
    <property type="project" value="TreeGrafter"/>
</dbReference>
<keyword evidence="1" id="KW-0646">Protease inhibitor</keyword>
<accession>A0A2H1VXC2</accession>
<dbReference type="InterPro" id="IPR036880">
    <property type="entry name" value="Kunitz_BPTI_sf"/>
</dbReference>
<dbReference type="PRINTS" id="PR00759">
    <property type="entry name" value="BASICPTASE"/>
</dbReference>
<dbReference type="GO" id="GO:0004867">
    <property type="term" value="F:serine-type endopeptidase inhibitor activity"/>
    <property type="evidence" value="ECO:0007669"/>
    <property type="project" value="UniProtKB-KW"/>
</dbReference>
<feature type="domain" description="BPTI/Kunitz inhibitor" evidence="5">
    <location>
        <begin position="26"/>
        <end position="76"/>
    </location>
</feature>
<evidence type="ECO:0000256" key="2">
    <source>
        <dbReference type="ARBA" id="ARBA00022900"/>
    </source>
</evidence>
<dbReference type="Gene3D" id="4.10.410.10">
    <property type="entry name" value="Pancreatic trypsin inhibitor Kunitz domain"/>
    <property type="match status" value="1"/>
</dbReference>
<dbReference type="PANTHER" id="PTHR10083">
    <property type="entry name" value="KUNITZ-TYPE PROTEASE INHIBITOR-RELATED"/>
    <property type="match status" value="1"/>
</dbReference>
<evidence type="ECO:0000256" key="4">
    <source>
        <dbReference type="SAM" id="MobiDB-lite"/>
    </source>
</evidence>
<sequence length="80" mass="9054">MGRFDRSDTTASQKTDMKQRSRCRECLDPIDPGMCFAAYPRYAYDKSSGDCVEFIFGGCKANRNNFSSMDDCRATCVPEK</sequence>
<evidence type="ECO:0000313" key="6">
    <source>
        <dbReference type="EMBL" id="SOQ45491.1"/>
    </source>
</evidence>
<proteinExistence type="predicted"/>
<dbReference type="Pfam" id="PF00014">
    <property type="entry name" value="Kunitz_BPTI"/>
    <property type="match status" value="1"/>
</dbReference>
<dbReference type="InterPro" id="IPR020901">
    <property type="entry name" value="Prtase_inh_Kunz-CS"/>
</dbReference>
<dbReference type="AlphaFoldDB" id="A0A2H1VXC2"/>
<name>A0A2H1VXC2_SPOFR</name>
<evidence type="ECO:0000259" key="5">
    <source>
        <dbReference type="PROSITE" id="PS50279"/>
    </source>
</evidence>
<dbReference type="InterPro" id="IPR050098">
    <property type="entry name" value="TFPI/VKTCI-like"/>
</dbReference>
<reference evidence="6" key="1">
    <citation type="submission" date="2016-07" db="EMBL/GenBank/DDBJ databases">
        <authorList>
            <person name="Bretaudeau A."/>
        </authorList>
    </citation>
    <scope>NUCLEOTIDE SEQUENCE</scope>
    <source>
        <strain evidence="6">Rice</strain>
        <tissue evidence="6">Whole body</tissue>
    </source>
</reference>
<dbReference type="EMBL" id="ODYU01005020">
    <property type="protein sequence ID" value="SOQ45491.1"/>
    <property type="molecule type" value="Genomic_DNA"/>
</dbReference>
<dbReference type="PANTHER" id="PTHR10083:SF374">
    <property type="entry name" value="BPTI_KUNITZ INHIBITOR DOMAIN-CONTAINING PROTEIN"/>
    <property type="match status" value="1"/>
</dbReference>
<evidence type="ECO:0000256" key="1">
    <source>
        <dbReference type="ARBA" id="ARBA00022690"/>
    </source>
</evidence>
<dbReference type="PROSITE" id="PS50279">
    <property type="entry name" value="BPTI_KUNITZ_2"/>
    <property type="match status" value="1"/>
</dbReference>